<protein>
    <recommendedName>
        <fullName evidence="6 7">Octanoyltransferase</fullName>
        <ecNumber evidence="6 7">2.3.1.181</ecNumber>
    </recommendedName>
    <alternativeName>
        <fullName evidence="6">Lipoate-protein ligase B</fullName>
    </alternativeName>
    <alternativeName>
        <fullName evidence="6">Lipoyl/octanoyl transferase</fullName>
    </alternativeName>
    <alternativeName>
        <fullName evidence="6">Octanoyl-[acyl-carrier-protein]-protein N-octanoyltransferase</fullName>
    </alternativeName>
</protein>
<feature type="binding site" evidence="6 9">
    <location>
        <begin position="138"/>
        <end position="140"/>
    </location>
    <ligand>
        <name>substrate</name>
    </ligand>
</feature>
<dbReference type="PANTHER" id="PTHR10993:SF7">
    <property type="entry name" value="LIPOYLTRANSFERASE 2, MITOCHONDRIAL-RELATED"/>
    <property type="match status" value="1"/>
</dbReference>
<dbReference type="RefSeq" id="WP_157988495.1">
    <property type="nucleotide sequence ID" value="NZ_LR217715.1"/>
</dbReference>
<dbReference type="GO" id="GO:0005737">
    <property type="term" value="C:cytoplasm"/>
    <property type="evidence" value="ECO:0007669"/>
    <property type="project" value="UniProtKB-SubCell"/>
</dbReference>
<sequence>MSLDTLVIRQLGLQDWTSVVFAMQQFTNQRNQMTLDEIWLVEHLPVFTKGQTSTKEPVFMLQNIPVMQSDRGGGITYHGPGQQVLYIMLNLQRRRLSVHQLVSAIEQTVLTTLIHFSVSAHLISGAPGVYIDGKKICSLGLRIRKGCSYHGLALNINMDLTPFLYIHPCGDHQLEMTQLAQQKPDLTLSEVQPVLIRHFTSYLAIKDIFWGNNTSYLGE</sequence>
<evidence type="ECO:0000256" key="2">
    <source>
        <dbReference type="ARBA" id="ARBA00022490"/>
    </source>
</evidence>
<reference evidence="12 13" key="1">
    <citation type="submission" date="2019-02" db="EMBL/GenBank/DDBJ databases">
        <authorList>
            <person name="Manzano-Marin A."/>
            <person name="Manzano-Marin A."/>
        </authorList>
    </citation>
    <scope>NUCLEOTIDE SEQUENCE [LARGE SCALE GENOMIC DNA]</scope>
    <source>
        <strain evidence="12 13">ErCikochiana</strain>
    </source>
</reference>
<comment type="function">
    <text evidence="5 6 7">Catalyzes the transfer of endogenously produced octanoic acid from octanoyl-acyl-carrier-protein onto the lipoyl domains of lipoate-dependent enzymes. Lipoyl-ACP can also act as a substrate although octanoyl-ACP is likely to be the physiological substrate.</text>
</comment>
<evidence type="ECO:0000313" key="12">
    <source>
        <dbReference type="EMBL" id="VFP83115.1"/>
    </source>
</evidence>
<feature type="active site" description="Acyl-thioester intermediate" evidence="6 8">
    <location>
        <position position="169"/>
    </location>
</feature>
<dbReference type="GO" id="GO:0009249">
    <property type="term" value="P:protein lipoylation"/>
    <property type="evidence" value="ECO:0007669"/>
    <property type="project" value="InterPro"/>
</dbReference>
<keyword evidence="3 6" id="KW-0808">Transferase</keyword>
<dbReference type="EC" id="2.3.1.181" evidence="6 7"/>
<comment type="similarity">
    <text evidence="6 7">Belongs to the LipB family.</text>
</comment>
<dbReference type="SUPFAM" id="SSF55681">
    <property type="entry name" value="Class II aaRS and biotin synthetases"/>
    <property type="match status" value="1"/>
</dbReference>
<comment type="subcellular location">
    <subcellularLocation>
        <location evidence="6">Cytoplasm</location>
    </subcellularLocation>
</comment>
<feature type="domain" description="BPL/LPL catalytic" evidence="11">
    <location>
        <begin position="32"/>
        <end position="207"/>
    </location>
</feature>
<organism evidence="12 13">
    <name type="scientific">Candidatus Erwinia haradaeae</name>
    <dbReference type="NCBI Taxonomy" id="1922217"/>
    <lineage>
        <taxon>Bacteria</taxon>
        <taxon>Pseudomonadati</taxon>
        <taxon>Pseudomonadota</taxon>
        <taxon>Gammaproteobacteria</taxon>
        <taxon>Enterobacterales</taxon>
        <taxon>Erwiniaceae</taxon>
        <taxon>Erwinia</taxon>
    </lineage>
</organism>
<feature type="binding site" evidence="6 9">
    <location>
        <begin position="71"/>
        <end position="78"/>
    </location>
    <ligand>
        <name>substrate</name>
    </ligand>
</feature>
<dbReference type="PANTHER" id="PTHR10993">
    <property type="entry name" value="OCTANOYLTRANSFERASE"/>
    <property type="match status" value="1"/>
</dbReference>
<evidence type="ECO:0000256" key="10">
    <source>
        <dbReference type="PIRSR" id="PIRSR016262-3"/>
    </source>
</evidence>
<evidence type="ECO:0000256" key="1">
    <source>
        <dbReference type="ARBA" id="ARBA00004821"/>
    </source>
</evidence>
<dbReference type="CDD" id="cd16444">
    <property type="entry name" value="LipB"/>
    <property type="match status" value="1"/>
</dbReference>
<proteinExistence type="inferred from homology"/>
<evidence type="ECO:0000313" key="13">
    <source>
        <dbReference type="Proteomes" id="UP000294368"/>
    </source>
</evidence>
<dbReference type="NCBIfam" id="NF010922">
    <property type="entry name" value="PRK14342.1"/>
    <property type="match status" value="1"/>
</dbReference>
<dbReference type="EMBL" id="LR217715">
    <property type="protein sequence ID" value="VFP83115.1"/>
    <property type="molecule type" value="Genomic_DNA"/>
</dbReference>
<evidence type="ECO:0000256" key="4">
    <source>
        <dbReference type="ARBA" id="ARBA00023315"/>
    </source>
</evidence>
<feature type="site" description="Lowers pKa of active site Cys" evidence="6 10">
    <location>
        <position position="135"/>
    </location>
</feature>
<dbReference type="InterPro" id="IPR004143">
    <property type="entry name" value="BPL_LPL_catalytic"/>
</dbReference>
<dbReference type="FunFam" id="3.30.930.10:FF:000020">
    <property type="entry name" value="Octanoyltransferase"/>
    <property type="match status" value="1"/>
</dbReference>
<dbReference type="InterPro" id="IPR020605">
    <property type="entry name" value="Octanoyltransferase_CS"/>
</dbReference>
<dbReference type="GO" id="GO:0033819">
    <property type="term" value="F:lipoyl(octanoyl) transferase activity"/>
    <property type="evidence" value="ECO:0007669"/>
    <property type="project" value="UniProtKB-EC"/>
</dbReference>
<evidence type="ECO:0000259" key="11">
    <source>
        <dbReference type="PROSITE" id="PS51733"/>
    </source>
</evidence>
<dbReference type="InterPro" id="IPR045864">
    <property type="entry name" value="aa-tRNA-synth_II/BPL/LPL"/>
</dbReference>
<feature type="binding site" evidence="6 9">
    <location>
        <begin position="151"/>
        <end position="153"/>
    </location>
    <ligand>
        <name>substrate</name>
    </ligand>
</feature>
<dbReference type="AlphaFoldDB" id="A0A451DA29"/>
<keyword evidence="4 6" id="KW-0012">Acyltransferase</keyword>
<dbReference type="NCBIfam" id="TIGR00214">
    <property type="entry name" value="lipB"/>
    <property type="match status" value="1"/>
</dbReference>
<dbReference type="OrthoDB" id="9787061at2"/>
<dbReference type="UniPathway" id="UPA00538">
    <property type="reaction ID" value="UER00592"/>
</dbReference>
<evidence type="ECO:0000256" key="5">
    <source>
        <dbReference type="ARBA" id="ARBA00024732"/>
    </source>
</evidence>
<gene>
    <name evidence="6 12" type="primary">lipB</name>
    <name evidence="12" type="ORF">ERCIKOCA2762_356</name>
</gene>
<evidence type="ECO:0000256" key="8">
    <source>
        <dbReference type="PIRSR" id="PIRSR016262-1"/>
    </source>
</evidence>
<evidence type="ECO:0000256" key="9">
    <source>
        <dbReference type="PIRSR" id="PIRSR016262-2"/>
    </source>
</evidence>
<comment type="catalytic activity">
    <reaction evidence="6 7">
        <text>octanoyl-[ACP] + L-lysyl-[protein] = N(6)-octanoyl-L-lysyl-[protein] + holo-[ACP] + H(+)</text>
        <dbReference type="Rhea" id="RHEA:17665"/>
        <dbReference type="Rhea" id="RHEA-COMP:9636"/>
        <dbReference type="Rhea" id="RHEA-COMP:9685"/>
        <dbReference type="Rhea" id="RHEA-COMP:9752"/>
        <dbReference type="Rhea" id="RHEA-COMP:9928"/>
        <dbReference type="ChEBI" id="CHEBI:15378"/>
        <dbReference type="ChEBI" id="CHEBI:29969"/>
        <dbReference type="ChEBI" id="CHEBI:64479"/>
        <dbReference type="ChEBI" id="CHEBI:78463"/>
        <dbReference type="ChEBI" id="CHEBI:78809"/>
        <dbReference type="EC" id="2.3.1.181"/>
    </reaction>
</comment>
<comment type="miscellaneous">
    <text evidence="6">In the reaction, the free carboxyl group of octanoic acid is attached via an amide linkage to the epsilon-amino group of a specific lysine residue of lipoyl domains of lipoate-dependent enzymes.</text>
</comment>
<dbReference type="Proteomes" id="UP000294368">
    <property type="component" value="Chromosome"/>
</dbReference>
<dbReference type="Pfam" id="PF21948">
    <property type="entry name" value="LplA-B_cat"/>
    <property type="match status" value="1"/>
</dbReference>
<name>A0A451DA29_9GAMM</name>
<dbReference type="InterPro" id="IPR000544">
    <property type="entry name" value="Octanoyltransferase"/>
</dbReference>
<comment type="pathway">
    <text evidence="1 6 7">Protein modification; protein lipoylation via endogenous pathway; protein N(6)-(lipoyl)lysine from octanoyl-[acyl-carrier-protein]: step 1/2.</text>
</comment>
<accession>A0A451DA29</accession>
<dbReference type="PROSITE" id="PS01313">
    <property type="entry name" value="LIPB"/>
    <property type="match status" value="1"/>
</dbReference>
<evidence type="ECO:0000256" key="6">
    <source>
        <dbReference type="HAMAP-Rule" id="MF_00013"/>
    </source>
</evidence>
<evidence type="ECO:0000256" key="3">
    <source>
        <dbReference type="ARBA" id="ARBA00022679"/>
    </source>
</evidence>
<dbReference type="PROSITE" id="PS51733">
    <property type="entry name" value="BPL_LPL_CATALYTIC"/>
    <property type="match status" value="1"/>
</dbReference>
<keyword evidence="2 6" id="KW-0963">Cytoplasm</keyword>
<dbReference type="HAMAP" id="MF_00013">
    <property type="entry name" value="LipB"/>
    <property type="match status" value="1"/>
</dbReference>
<dbReference type="PIRSF" id="PIRSF016262">
    <property type="entry name" value="LPLase"/>
    <property type="match status" value="1"/>
</dbReference>
<evidence type="ECO:0000256" key="7">
    <source>
        <dbReference type="PIRNR" id="PIRNR016262"/>
    </source>
</evidence>
<dbReference type="Gene3D" id="3.30.930.10">
    <property type="entry name" value="Bira Bifunctional Protein, Domain 2"/>
    <property type="match status" value="1"/>
</dbReference>